<dbReference type="AlphaFoldDB" id="A0A9K3LR01"/>
<feature type="region of interest" description="Disordered" evidence="1">
    <location>
        <begin position="1"/>
        <end position="48"/>
    </location>
</feature>
<dbReference type="OrthoDB" id="47934at2759"/>
<dbReference type="Proteomes" id="UP000693970">
    <property type="component" value="Unassembled WGS sequence"/>
</dbReference>
<reference evidence="2" key="2">
    <citation type="submission" date="2021-04" db="EMBL/GenBank/DDBJ databases">
        <authorList>
            <person name="Podell S."/>
        </authorList>
    </citation>
    <scope>NUCLEOTIDE SEQUENCE</scope>
    <source>
        <strain evidence="2">Hildebrandi</strain>
    </source>
</reference>
<proteinExistence type="predicted"/>
<comment type="caution">
    <text evidence="2">The sequence shown here is derived from an EMBL/GenBank/DDBJ whole genome shotgun (WGS) entry which is preliminary data.</text>
</comment>
<evidence type="ECO:0000313" key="2">
    <source>
        <dbReference type="EMBL" id="KAG7366510.1"/>
    </source>
</evidence>
<reference evidence="2" key="1">
    <citation type="journal article" date="2021" name="Sci. Rep.">
        <title>Diploid genomic architecture of Nitzschia inconspicua, an elite biomass production diatom.</title>
        <authorList>
            <person name="Oliver A."/>
            <person name="Podell S."/>
            <person name="Pinowska A."/>
            <person name="Traller J.C."/>
            <person name="Smith S.R."/>
            <person name="McClure R."/>
            <person name="Beliaev A."/>
            <person name="Bohutskyi P."/>
            <person name="Hill E.A."/>
            <person name="Rabines A."/>
            <person name="Zheng H."/>
            <person name="Allen L.Z."/>
            <person name="Kuo A."/>
            <person name="Grigoriev I.V."/>
            <person name="Allen A.E."/>
            <person name="Hazlebeck D."/>
            <person name="Allen E.E."/>
        </authorList>
    </citation>
    <scope>NUCLEOTIDE SEQUENCE</scope>
    <source>
        <strain evidence="2">Hildebrandi</strain>
    </source>
</reference>
<protein>
    <submittedName>
        <fullName evidence="2">Uncharacterized protein</fullName>
    </submittedName>
</protein>
<accession>A0A9K3LR01</accession>
<keyword evidence="3" id="KW-1185">Reference proteome</keyword>
<sequence length="231" mass="25187">MSGSSNNKRPASGPPGMELSDDSSLDDSMGSRASKKSCGNSSNCKPNKRVSWDQIHTREFTLVVGDHPMCQDGLPVSLGWDHADSSSMAMHTEATAYSMPPLPIRERQQSYAFPRRLSYEERRDRLLNVSNLTLDQIKNDEIDLVVRTLRESWEDAGDDVLGMAAADEGDDGLMGCEGDPLAAMMGLVDTTTDTTPVAATCSTMILPGMSLDEEDDLGDISNFAWTDDEEN</sequence>
<name>A0A9K3LR01_9STRA</name>
<evidence type="ECO:0000313" key="3">
    <source>
        <dbReference type="Proteomes" id="UP000693970"/>
    </source>
</evidence>
<organism evidence="2 3">
    <name type="scientific">Nitzschia inconspicua</name>
    <dbReference type="NCBI Taxonomy" id="303405"/>
    <lineage>
        <taxon>Eukaryota</taxon>
        <taxon>Sar</taxon>
        <taxon>Stramenopiles</taxon>
        <taxon>Ochrophyta</taxon>
        <taxon>Bacillariophyta</taxon>
        <taxon>Bacillariophyceae</taxon>
        <taxon>Bacillariophycidae</taxon>
        <taxon>Bacillariales</taxon>
        <taxon>Bacillariaceae</taxon>
        <taxon>Nitzschia</taxon>
    </lineage>
</organism>
<gene>
    <name evidence="2" type="ORF">IV203_029180</name>
</gene>
<dbReference type="EMBL" id="JAGRRH010000007">
    <property type="protein sequence ID" value="KAG7366510.1"/>
    <property type="molecule type" value="Genomic_DNA"/>
</dbReference>
<evidence type="ECO:0000256" key="1">
    <source>
        <dbReference type="SAM" id="MobiDB-lite"/>
    </source>
</evidence>
<feature type="compositionally biased region" description="Low complexity" evidence="1">
    <location>
        <begin position="36"/>
        <end position="45"/>
    </location>
</feature>